<feature type="compositionally biased region" description="Basic and acidic residues" evidence="1">
    <location>
        <begin position="8"/>
        <end position="17"/>
    </location>
</feature>
<feature type="compositionally biased region" description="Basic and acidic residues" evidence="1">
    <location>
        <begin position="78"/>
        <end position="91"/>
    </location>
</feature>
<evidence type="ECO:0000313" key="3">
    <source>
        <dbReference type="Proteomes" id="UP000077202"/>
    </source>
</evidence>
<organism evidence="2 3">
    <name type="scientific">Marchantia polymorpha subsp. ruderalis</name>
    <dbReference type="NCBI Taxonomy" id="1480154"/>
    <lineage>
        <taxon>Eukaryota</taxon>
        <taxon>Viridiplantae</taxon>
        <taxon>Streptophyta</taxon>
        <taxon>Embryophyta</taxon>
        <taxon>Marchantiophyta</taxon>
        <taxon>Marchantiopsida</taxon>
        <taxon>Marchantiidae</taxon>
        <taxon>Marchantiales</taxon>
        <taxon>Marchantiaceae</taxon>
        <taxon>Marchantia</taxon>
    </lineage>
</organism>
<protein>
    <submittedName>
        <fullName evidence="2">Uncharacterized protein</fullName>
    </submittedName>
</protein>
<reference evidence="2" key="1">
    <citation type="submission" date="2016-03" db="EMBL/GenBank/DDBJ databases">
        <title>Mechanisms controlling the formation of the plant cell surface in tip-growing cells are functionally conserved among land plants.</title>
        <authorList>
            <person name="Honkanen S."/>
            <person name="Jones V.A."/>
            <person name="Morieri G."/>
            <person name="Champion C."/>
            <person name="Hetherington A.J."/>
            <person name="Kelly S."/>
            <person name="Saint-Marcoux D."/>
            <person name="Proust H."/>
            <person name="Prescott H."/>
            <person name="Dolan L."/>
        </authorList>
    </citation>
    <scope>NUCLEOTIDE SEQUENCE [LARGE SCALE GENOMIC DNA]</scope>
    <source>
        <tissue evidence="2">Whole gametophyte</tissue>
    </source>
</reference>
<dbReference type="EMBL" id="LVLJ01000655">
    <property type="protein sequence ID" value="OAE33407.1"/>
    <property type="molecule type" value="Genomic_DNA"/>
</dbReference>
<keyword evidence="3" id="KW-1185">Reference proteome</keyword>
<proteinExistence type="predicted"/>
<feature type="compositionally biased region" description="Basic residues" evidence="1">
    <location>
        <begin position="57"/>
        <end position="77"/>
    </location>
</feature>
<name>A0A176WJT0_MARPO</name>
<feature type="compositionally biased region" description="Basic and acidic residues" evidence="1">
    <location>
        <begin position="104"/>
        <end position="146"/>
    </location>
</feature>
<dbReference type="Proteomes" id="UP000077202">
    <property type="component" value="Unassembled WGS sequence"/>
</dbReference>
<sequence length="242" mass="26998">MISCKIRRTQELSEPGRKLGKYGAGQEKELRDEGTIVGAGQGEARPGPSSRGEGRQAGRRGKGAPCSSRRKVISVRRSRPEGRRRWWRPEGGEEEEEEEEEVEREARRGEEERSGEQRERRARVEGRAEGREGERREAREEDRKGEAGQGGSGQGRGKEESKGIALHKLKAIGVPVRLYRIERGGPTSVRYTEEFHQHIPNEVDCGKSDLPETAASSSAQHTGRPRLRWSRLAGSGIEGIEL</sequence>
<feature type="compositionally biased region" description="Acidic residues" evidence="1">
    <location>
        <begin position="92"/>
        <end position="103"/>
    </location>
</feature>
<dbReference type="AlphaFoldDB" id="A0A176WJT0"/>
<accession>A0A176WJT0</accession>
<gene>
    <name evidence="2" type="ORF">AXG93_2852s1260</name>
</gene>
<feature type="region of interest" description="Disordered" evidence="1">
    <location>
        <begin position="202"/>
        <end position="242"/>
    </location>
</feature>
<evidence type="ECO:0000256" key="1">
    <source>
        <dbReference type="SAM" id="MobiDB-lite"/>
    </source>
</evidence>
<comment type="caution">
    <text evidence="2">The sequence shown here is derived from an EMBL/GenBank/DDBJ whole genome shotgun (WGS) entry which is preliminary data.</text>
</comment>
<evidence type="ECO:0000313" key="2">
    <source>
        <dbReference type="EMBL" id="OAE33407.1"/>
    </source>
</evidence>
<feature type="region of interest" description="Disordered" evidence="1">
    <location>
        <begin position="1"/>
        <end position="162"/>
    </location>
</feature>